<name>A0A7S1IIH9_9EUGL</name>
<protein>
    <submittedName>
        <fullName evidence="1">Uncharacterized protein</fullName>
    </submittedName>
</protein>
<proteinExistence type="predicted"/>
<sequence length="117" mass="12868">MKIAEHHKSGRPLGPLRFCVKPFGRLGISGSKHCKELQGVSSSARHNLRLGCHNPCSYQKAMLVQWVRGVPQSQVQKDAQLLLGRGSGEAQYVSYSLYDDDLDRVLDGSSLVMASVE</sequence>
<gene>
    <name evidence="1" type="ORF">EGYM00392_LOCUS24798</name>
</gene>
<dbReference type="AlphaFoldDB" id="A0A7S1IIH9"/>
<evidence type="ECO:0000313" key="1">
    <source>
        <dbReference type="EMBL" id="CAD9013695.1"/>
    </source>
</evidence>
<organism evidence="1">
    <name type="scientific">Eutreptiella gymnastica</name>
    <dbReference type="NCBI Taxonomy" id="73025"/>
    <lineage>
        <taxon>Eukaryota</taxon>
        <taxon>Discoba</taxon>
        <taxon>Euglenozoa</taxon>
        <taxon>Euglenida</taxon>
        <taxon>Spirocuta</taxon>
        <taxon>Euglenophyceae</taxon>
        <taxon>Eutreptiales</taxon>
        <taxon>Eutreptiaceae</taxon>
        <taxon>Eutreptiella</taxon>
    </lineage>
</organism>
<dbReference type="EMBL" id="HBGA01066537">
    <property type="protein sequence ID" value="CAD9013695.1"/>
    <property type="molecule type" value="Transcribed_RNA"/>
</dbReference>
<accession>A0A7S1IIH9</accession>
<reference evidence="1" key="1">
    <citation type="submission" date="2021-01" db="EMBL/GenBank/DDBJ databases">
        <authorList>
            <person name="Corre E."/>
            <person name="Pelletier E."/>
            <person name="Niang G."/>
            <person name="Scheremetjew M."/>
            <person name="Finn R."/>
            <person name="Kale V."/>
            <person name="Holt S."/>
            <person name="Cochrane G."/>
            <person name="Meng A."/>
            <person name="Brown T."/>
            <person name="Cohen L."/>
        </authorList>
    </citation>
    <scope>NUCLEOTIDE SEQUENCE</scope>
    <source>
        <strain evidence="1">NIES-381</strain>
    </source>
</reference>